<evidence type="ECO:0000313" key="4">
    <source>
        <dbReference type="Proteomes" id="UP001601444"/>
    </source>
</evidence>
<protein>
    <submittedName>
        <fullName evidence="3">SRPBCC domain-containing protein</fullName>
    </submittedName>
</protein>
<reference evidence="3 4" key="1">
    <citation type="submission" date="2024-10" db="EMBL/GenBank/DDBJ databases">
        <title>The Natural Products Discovery Center: Release of the First 8490 Sequenced Strains for Exploring Actinobacteria Biosynthetic Diversity.</title>
        <authorList>
            <person name="Kalkreuter E."/>
            <person name="Kautsar S.A."/>
            <person name="Yang D."/>
            <person name="Bader C.D."/>
            <person name="Teijaro C.N."/>
            <person name="Fluegel L."/>
            <person name="Davis C.M."/>
            <person name="Simpson J.R."/>
            <person name="Lauterbach L."/>
            <person name="Steele A.D."/>
            <person name="Gui C."/>
            <person name="Meng S."/>
            <person name="Li G."/>
            <person name="Viehrig K."/>
            <person name="Ye F."/>
            <person name="Su P."/>
            <person name="Kiefer A.F."/>
            <person name="Nichols A."/>
            <person name="Cepeda A.J."/>
            <person name="Yan W."/>
            <person name="Fan B."/>
            <person name="Jiang Y."/>
            <person name="Adhikari A."/>
            <person name="Zheng C.-J."/>
            <person name="Schuster L."/>
            <person name="Cowan T.M."/>
            <person name="Smanski M.J."/>
            <person name="Chevrette M.G."/>
            <person name="De Carvalho L.P.S."/>
            <person name="Shen B."/>
        </authorList>
    </citation>
    <scope>NUCLEOTIDE SEQUENCE [LARGE SCALE GENOMIC DNA]</scope>
    <source>
        <strain evidence="3 4">NPDC004045</strain>
    </source>
</reference>
<dbReference type="RefSeq" id="WP_387703191.1">
    <property type="nucleotide sequence ID" value="NZ_JBIAMX010000030.1"/>
</dbReference>
<dbReference type="SUPFAM" id="SSF55961">
    <property type="entry name" value="Bet v1-like"/>
    <property type="match status" value="1"/>
</dbReference>
<comment type="similarity">
    <text evidence="1">Belongs to the AHA1 family.</text>
</comment>
<dbReference type="Gene3D" id="3.30.530.20">
    <property type="match status" value="1"/>
</dbReference>
<keyword evidence="4" id="KW-1185">Reference proteome</keyword>
<name>A0ABW6PXE2_9NOCA</name>
<feature type="domain" description="Activator of Hsp90 ATPase homologue 1/2-like C-terminal" evidence="2">
    <location>
        <begin position="11"/>
        <end position="149"/>
    </location>
</feature>
<comment type="caution">
    <text evidence="3">The sequence shown here is derived from an EMBL/GenBank/DDBJ whole genome shotgun (WGS) entry which is preliminary data.</text>
</comment>
<proteinExistence type="inferred from homology"/>
<evidence type="ECO:0000313" key="3">
    <source>
        <dbReference type="EMBL" id="MFF0547034.1"/>
    </source>
</evidence>
<evidence type="ECO:0000256" key="1">
    <source>
        <dbReference type="ARBA" id="ARBA00006817"/>
    </source>
</evidence>
<dbReference type="InterPro" id="IPR023393">
    <property type="entry name" value="START-like_dom_sf"/>
</dbReference>
<dbReference type="InterPro" id="IPR013538">
    <property type="entry name" value="ASHA1/2-like_C"/>
</dbReference>
<dbReference type="Pfam" id="PF08327">
    <property type="entry name" value="AHSA1"/>
    <property type="match status" value="1"/>
</dbReference>
<dbReference type="Proteomes" id="UP001601444">
    <property type="component" value="Unassembled WGS sequence"/>
</dbReference>
<dbReference type="EMBL" id="JBIAMX010000030">
    <property type="protein sequence ID" value="MFF0547034.1"/>
    <property type="molecule type" value="Genomic_DNA"/>
</dbReference>
<gene>
    <name evidence="3" type="ORF">ACFYTF_29770</name>
</gene>
<sequence length="154" mass="16480">MSSTRIARHVDAPRAEVYRLLLDADAVAAWMLPDGIQGVVHRFEPQEGGGFSITADFAGETPGSDPQHDAYYGRFVSLVPDERVIEKLEFVTTRAELAGEMTVSFVLADAAGGGTNLLVVHDDVPAGLSEEDNEAGWRAALDKLTALAERGAAR</sequence>
<evidence type="ECO:0000259" key="2">
    <source>
        <dbReference type="Pfam" id="PF08327"/>
    </source>
</evidence>
<organism evidence="3 4">
    <name type="scientific">Nocardia thailandica</name>
    <dbReference type="NCBI Taxonomy" id="257275"/>
    <lineage>
        <taxon>Bacteria</taxon>
        <taxon>Bacillati</taxon>
        <taxon>Actinomycetota</taxon>
        <taxon>Actinomycetes</taxon>
        <taxon>Mycobacteriales</taxon>
        <taxon>Nocardiaceae</taxon>
        <taxon>Nocardia</taxon>
    </lineage>
</organism>
<accession>A0ABW6PXE2</accession>